<dbReference type="GO" id="GO:0030246">
    <property type="term" value="F:carbohydrate binding"/>
    <property type="evidence" value="ECO:0007669"/>
    <property type="project" value="InterPro"/>
</dbReference>
<dbReference type="Proteomes" id="UP000070224">
    <property type="component" value="Unassembled WGS sequence"/>
</dbReference>
<dbReference type="Pfam" id="PF07715">
    <property type="entry name" value="Plug"/>
    <property type="match status" value="1"/>
</dbReference>
<keyword evidence="7 8" id="KW-0998">Cell outer membrane</keyword>
<evidence type="ECO:0000256" key="9">
    <source>
        <dbReference type="RuleBase" id="RU003357"/>
    </source>
</evidence>
<evidence type="ECO:0000313" key="14">
    <source>
        <dbReference type="Proteomes" id="UP000070224"/>
    </source>
</evidence>
<protein>
    <submittedName>
        <fullName evidence="13">TonB-dependent receptor</fullName>
    </submittedName>
</protein>
<comment type="subcellular location">
    <subcellularLocation>
        <location evidence="1 8">Cell outer membrane</location>
        <topology evidence="1 8">Multi-pass membrane protein</topology>
    </subcellularLocation>
</comment>
<gene>
    <name evidence="13" type="ORF">HMPREF3185_00703</name>
</gene>
<dbReference type="InterPro" id="IPR000531">
    <property type="entry name" value="Beta-barrel_TonB"/>
</dbReference>
<dbReference type="Pfam" id="PF00593">
    <property type="entry name" value="TonB_dep_Rec_b-barrel"/>
    <property type="match status" value="1"/>
</dbReference>
<feature type="domain" description="TonB-dependent receptor-like beta-barrel" evidence="11">
    <location>
        <begin position="369"/>
        <end position="821"/>
    </location>
</feature>
<evidence type="ECO:0000256" key="3">
    <source>
        <dbReference type="ARBA" id="ARBA00022452"/>
    </source>
</evidence>
<dbReference type="PANTHER" id="PTHR30069">
    <property type="entry name" value="TONB-DEPENDENT OUTER MEMBRANE RECEPTOR"/>
    <property type="match status" value="1"/>
</dbReference>
<dbReference type="SUPFAM" id="SSF56935">
    <property type="entry name" value="Porins"/>
    <property type="match status" value="1"/>
</dbReference>
<dbReference type="InterPro" id="IPR036942">
    <property type="entry name" value="Beta-barrel_TonB_sf"/>
</dbReference>
<evidence type="ECO:0000256" key="1">
    <source>
        <dbReference type="ARBA" id="ARBA00004571"/>
    </source>
</evidence>
<dbReference type="PANTHER" id="PTHR30069:SF57">
    <property type="entry name" value="TONB-DEPENDENT RECEPTOR"/>
    <property type="match status" value="1"/>
</dbReference>
<accession>A0A134BAK0</accession>
<organism evidence="13 14">
    <name type="scientific">Porphyromonas somerae</name>
    <dbReference type="NCBI Taxonomy" id="322095"/>
    <lineage>
        <taxon>Bacteria</taxon>
        <taxon>Pseudomonadati</taxon>
        <taxon>Bacteroidota</taxon>
        <taxon>Bacteroidia</taxon>
        <taxon>Bacteroidales</taxon>
        <taxon>Porphyromonadaceae</taxon>
        <taxon>Porphyromonas</taxon>
    </lineage>
</organism>
<dbReference type="InterPro" id="IPR012910">
    <property type="entry name" value="Plug_dom"/>
</dbReference>
<evidence type="ECO:0000256" key="4">
    <source>
        <dbReference type="ARBA" id="ARBA00022692"/>
    </source>
</evidence>
<comment type="similarity">
    <text evidence="8 9">Belongs to the TonB-dependent receptor family.</text>
</comment>
<evidence type="ECO:0000256" key="8">
    <source>
        <dbReference type="PROSITE-ProRule" id="PRU01360"/>
    </source>
</evidence>
<comment type="caution">
    <text evidence="13">The sequence shown here is derived from an EMBL/GenBank/DDBJ whole genome shotgun (WGS) entry which is preliminary data.</text>
</comment>
<dbReference type="STRING" id="322095.HMPREF3185_00703"/>
<dbReference type="InterPro" id="IPR013784">
    <property type="entry name" value="Carb-bd-like_fold"/>
</dbReference>
<dbReference type="GO" id="GO:0009279">
    <property type="term" value="C:cell outer membrane"/>
    <property type="evidence" value="ECO:0007669"/>
    <property type="project" value="UniProtKB-SubCell"/>
</dbReference>
<keyword evidence="14" id="KW-1185">Reference proteome</keyword>
<keyword evidence="13" id="KW-0675">Receptor</keyword>
<evidence type="ECO:0000256" key="7">
    <source>
        <dbReference type="ARBA" id="ARBA00023237"/>
    </source>
</evidence>
<dbReference type="RefSeq" id="WP_060935145.1">
    <property type="nucleotide sequence ID" value="NZ_KQ960433.1"/>
</dbReference>
<feature type="chain" id="PRO_5007462280" evidence="10">
    <location>
        <begin position="25"/>
        <end position="858"/>
    </location>
</feature>
<dbReference type="Gene3D" id="2.170.130.10">
    <property type="entry name" value="TonB-dependent receptor, plug domain"/>
    <property type="match status" value="1"/>
</dbReference>
<dbReference type="InterPro" id="IPR037066">
    <property type="entry name" value="Plug_dom_sf"/>
</dbReference>
<dbReference type="GO" id="GO:0015344">
    <property type="term" value="F:siderophore uptake transmembrane transporter activity"/>
    <property type="evidence" value="ECO:0007669"/>
    <property type="project" value="TreeGrafter"/>
</dbReference>
<keyword evidence="3 8" id="KW-1134">Transmembrane beta strand</keyword>
<evidence type="ECO:0000256" key="6">
    <source>
        <dbReference type="ARBA" id="ARBA00023136"/>
    </source>
</evidence>
<dbReference type="Pfam" id="PF13715">
    <property type="entry name" value="CarbopepD_reg_2"/>
    <property type="match status" value="1"/>
</dbReference>
<evidence type="ECO:0000259" key="12">
    <source>
        <dbReference type="Pfam" id="PF07715"/>
    </source>
</evidence>
<evidence type="ECO:0000256" key="2">
    <source>
        <dbReference type="ARBA" id="ARBA00022448"/>
    </source>
</evidence>
<reference evidence="14" key="1">
    <citation type="submission" date="2016-01" db="EMBL/GenBank/DDBJ databases">
        <authorList>
            <person name="Mitreva M."/>
            <person name="Pepin K.H."/>
            <person name="Mihindukulasuriya K.A."/>
            <person name="Fulton R."/>
            <person name="Fronick C."/>
            <person name="O'Laughlin M."/>
            <person name="Miner T."/>
            <person name="Herter B."/>
            <person name="Rosa B.A."/>
            <person name="Cordes M."/>
            <person name="Tomlinson C."/>
            <person name="Wollam A."/>
            <person name="Palsikar V.B."/>
            <person name="Mardis E.R."/>
            <person name="Wilson R.K."/>
        </authorList>
    </citation>
    <scope>NUCLEOTIDE SEQUENCE [LARGE SCALE GENOMIC DNA]</scope>
    <source>
        <strain evidence="14">KA00683</strain>
    </source>
</reference>
<dbReference type="OrthoDB" id="9760333at2"/>
<dbReference type="AlphaFoldDB" id="A0A134BAK0"/>
<keyword evidence="2 8" id="KW-0813">Transport</keyword>
<evidence type="ECO:0000256" key="10">
    <source>
        <dbReference type="SAM" id="SignalP"/>
    </source>
</evidence>
<keyword evidence="4 8" id="KW-0812">Transmembrane</keyword>
<sequence length="858" mass="94791">MKSIICRMALLLSLALVALGQAQAQHSATTGSIAGTVVDASTHEALPNVQVLIKGTTIGTTTDVHGAFSIQGLAPGSYTIQARLVGYGVEESRVGIEAGHSRLLDLYLQQQSIDLDGVVVSANRQETLRRHAPSLVTVLSQEIFKKTNSENLSQGLRFQPGLRIEDNCQNCGFNQVRINGLEGAYSQILIDSRPIFSSLAGVYGLEQIPASMIERVEVVRGGGSALFGANAVGGVINVITREPLRNTASLRQSYTSFQQNKGAYTSLMPTTSFNGSLVSEDRRAAAMIFGQHSSRGVVDVDGDDFTDIPELKNRALGFRAYYKTGIYGKLTAEYRSMHEYRRGGDRLSEAPFQARIAEYLQHFVDGGSLRFDQTTAEGNDSFSLYASGQKVLRKSYYGGGNYADELLKPLINLPRGNAQGTDEEKKQAEEYQKAYDDALKALTAYGETKGFDFQGGGTYVHKFPKSLTLTVGAEGAYSTLNDKSGYRAHGIDQVTTTWSQYDQLEYSTDRWNFLLGGRFDYVRLTQGGQKSIDPLLIFSPRANVRFNPTKDLSLRLSYSEGFRAPQFFDEEMHVTLAGGEPKERVLAKDLKEERSRSLSASFDWYTTLGKGWQLNLMGEGFATWIRDKFTPDNEDGVLDPKTGRKVITIINARDGMSKVYGLSFEARLAYQRLFDLQGGVTLQRSLYGQEKVLFDADDENPTQAKVTTRDYERTPNLYGYLTATLRPTSALSFVLSGTYTGSMNVPHTAYEGVGDLNLQANELDAQGHFDVVRDGMRYRGQNAGSAYLYKAKPFVDLDFRVSYAFSLTSLVKLTLDAGVQNFLNAYQKDTDMGPGRASDYIYGPNRPRRLYLSATFDI</sequence>
<name>A0A134BAK0_9PORP</name>
<dbReference type="Gene3D" id="2.40.170.20">
    <property type="entry name" value="TonB-dependent receptor, beta-barrel domain"/>
    <property type="match status" value="1"/>
</dbReference>
<evidence type="ECO:0000313" key="13">
    <source>
        <dbReference type="EMBL" id="KXB76945.1"/>
    </source>
</evidence>
<keyword evidence="10" id="KW-0732">Signal</keyword>
<keyword evidence="5 9" id="KW-0798">TonB box</keyword>
<keyword evidence="6 8" id="KW-0472">Membrane</keyword>
<proteinExistence type="inferred from homology"/>
<dbReference type="GO" id="GO:0044718">
    <property type="term" value="P:siderophore transmembrane transport"/>
    <property type="evidence" value="ECO:0007669"/>
    <property type="project" value="TreeGrafter"/>
</dbReference>
<dbReference type="SUPFAM" id="SSF49452">
    <property type="entry name" value="Starch-binding domain-like"/>
    <property type="match status" value="1"/>
</dbReference>
<dbReference type="PROSITE" id="PS52016">
    <property type="entry name" value="TONB_DEPENDENT_REC_3"/>
    <property type="match status" value="1"/>
</dbReference>
<dbReference type="PATRIC" id="fig|322095.3.peg.694"/>
<dbReference type="InterPro" id="IPR039426">
    <property type="entry name" value="TonB-dep_rcpt-like"/>
</dbReference>
<evidence type="ECO:0000256" key="5">
    <source>
        <dbReference type="ARBA" id="ARBA00023077"/>
    </source>
</evidence>
<feature type="signal peptide" evidence="10">
    <location>
        <begin position="1"/>
        <end position="24"/>
    </location>
</feature>
<feature type="domain" description="TonB-dependent receptor plug" evidence="12">
    <location>
        <begin position="130"/>
        <end position="235"/>
    </location>
</feature>
<dbReference type="Gene3D" id="2.60.40.1120">
    <property type="entry name" value="Carboxypeptidase-like, regulatory domain"/>
    <property type="match status" value="1"/>
</dbReference>
<evidence type="ECO:0000259" key="11">
    <source>
        <dbReference type="Pfam" id="PF00593"/>
    </source>
</evidence>
<dbReference type="EMBL" id="LSDK01000051">
    <property type="protein sequence ID" value="KXB76945.1"/>
    <property type="molecule type" value="Genomic_DNA"/>
</dbReference>